<dbReference type="SUPFAM" id="SSF46785">
    <property type="entry name" value="Winged helix' DNA-binding domain"/>
    <property type="match status" value="1"/>
</dbReference>
<dbReference type="EMBL" id="WBJX01000002">
    <property type="protein sequence ID" value="KAB1638207.1"/>
    <property type="molecule type" value="Genomic_DNA"/>
</dbReference>
<dbReference type="PROSITE" id="PS50949">
    <property type="entry name" value="HTH_GNTR"/>
    <property type="match status" value="1"/>
</dbReference>
<sequence length="222" mass="24527">MNAADETLDRAERAASSLRQMIVAGEIAPGQRLSESAMTERLEVSRNTLREAFRMLTAERLLTRRPNAGVFVAIPSLASILDIYRVRRMIEVQALRAAPGRHPAGARMREAVERALVGREAGDWAAVGTANMEFHTAIVGLADSERLDRVYANVSAELRLAFGFLEDLEYLHAPYIELNQRVLELHTAGDTEGAAQALDEYLVRSERTVLAAYARIAPEPTI</sequence>
<dbReference type="RefSeq" id="WP_151423296.1">
    <property type="nucleotide sequence ID" value="NZ_CANKVH010000001.1"/>
</dbReference>
<dbReference type="GO" id="GO:0003677">
    <property type="term" value="F:DNA binding"/>
    <property type="evidence" value="ECO:0007669"/>
    <property type="project" value="UniProtKB-KW"/>
</dbReference>
<dbReference type="AlphaFoldDB" id="A0A7J5B2G4"/>
<dbReference type="InterPro" id="IPR000524">
    <property type="entry name" value="Tscrpt_reg_HTH_GntR"/>
</dbReference>
<dbReference type="SMART" id="SM00895">
    <property type="entry name" value="FCD"/>
    <property type="match status" value="1"/>
</dbReference>
<keyword evidence="6" id="KW-1185">Reference proteome</keyword>
<dbReference type="CDD" id="cd07377">
    <property type="entry name" value="WHTH_GntR"/>
    <property type="match status" value="1"/>
</dbReference>
<dbReference type="GO" id="GO:0003700">
    <property type="term" value="F:DNA-binding transcription factor activity"/>
    <property type="evidence" value="ECO:0007669"/>
    <property type="project" value="InterPro"/>
</dbReference>
<dbReference type="InterPro" id="IPR011711">
    <property type="entry name" value="GntR_C"/>
</dbReference>
<keyword evidence="3" id="KW-0804">Transcription</keyword>
<comment type="caution">
    <text evidence="5">The sequence shown here is derived from an EMBL/GenBank/DDBJ whole genome shotgun (WGS) entry which is preliminary data.</text>
</comment>
<keyword evidence="2" id="KW-0238">DNA-binding</keyword>
<organism evidence="5 6">
    <name type="scientific">Pseudoclavibacter terrae</name>
    <dbReference type="NCBI Taxonomy" id="1530195"/>
    <lineage>
        <taxon>Bacteria</taxon>
        <taxon>Bacillati</taxon>
        <taxon>Actinomycetota</taxon>
        <taxon>Actinomycetes</taxon>
        <taxon>Micrococcales</taxon>
        <taxon>Microbacteriaceae</taxon>
        <taxon>Pseudoclavibacter</taxon>
    </lineage>
</organism>
<evidence type="ECO:0000256" key="2">
    <source>
        <dbReference type="ARBA" id="ARBA00023125"/>
    </source>
</evidence>
<reference evidence="5 6" key="1">
    <citation type="submission" date="2019-09" db="EMBL/GenBank/DDBJ databases">
        <title>Phylogeny of genus Pseudoclavibacter and closely related genus.</title>
        <authorList>
            <person name="Li Y."/>
        </authorList>
    </citation>
    <scope>NUCLEOTIDE SEQUENCE [LARGE SCALE GENOMIC DNA]</scope>
    <source>
        <strain evidence="5 6">THG-MD12</strain>
    </source>
</reference>
<dbReference type="InterPro" id="IPR036390">
    <property type="entry name" value="WH_DNA-bd_sf"/>
</dbReference>
<evidence type="ECO:0000313" key="6">
    <source>
        <dbReference type="Proteomes" id="UP000490386"/>
    </source>
</evidence>
<evidence type="ECO:0000256" key="3">
    <source>
        <dbReference type="ARBA" id="ARBA00023163"/>
    </source>
</evidence>
<protein>
    <submittedName>
        <fullName evidence="5">GntR family transcriptional regulator</fullName>
    </submittedName>
</protein>
<dbReference type="PANTHER" id="PTHR43537">
    <property type="entry name" value="TRANSCRIPTIONAL REGULATOR, GNTR FAMILY"/>
    <property type="match status" value="1"/>
</dbReference>
<dbReference type="SUPFAM" id="SSF48008">
    <property type="entry name" value="GntR ligand-binding domain-like"/>
    <property type="match status" value="1"/>
</dbReference>
<keyword evidence="1" id="KW-0805">Transcription regulation</keyword>
<evidence type="ECO:0000256" key="1">
    <source>
        <dbReference type="ARBA" id="ARBA00023015"/>
    </source>
</evidence>
<dbReference type="Gene3D" id="1.20.120.530">
    <property type="entry name" value="GntR ligand-binding domain-like"/>
    <property type="match status" value="1"/>
</dbReference>
<dbReference type="SMART" id="SM00345">
    <property type="entry name" value="HTH_GNTR"/>
    <property type="match status" value="1"/>
</dbReference>
<accession>A0A7J5B2G4</accession>
<proteinExistence type="predicted"/>
<dbReference type="PANTHER" id="PTHR43537:SF45">
    <property type="entry name" value="GNTR FAMILY REGULATORY PROTEIN"/>
    <property type="match status" value="1"/>
</dbReference>
<gene>
    <name evidence="5" type="ORF">F8O03_07335</name>
</gene>
<dbReference type="OrthoDB" id="5243844at2"/>
<feature type="domain" description="HTH gntR-type" evidence="4">
    <location>
        <begin position="8"/>
        <end position="75"/>
    </location>
</feature>
<dbReference type="Pfam" id="PF00392">
    <property type="entry name" value="GntR"/>
    <property type="match status" value="1"/>
</dbReference>
<dbReference type="Proteomes" id="UP000490386">
    <property type="component" value="Unassembled WGS sequence"/>
</dbReference>
<dbReference type="InterPro" id="IPR036388">
    <property type="entry name" value="WH-like_DNA-bd_sf"/>
</dbReference>
<evidence type="ECO:0000313" key="5">
    <source>
        <dbReference type="EMBL" id="KAB1638207.1"/>
    </source>
</evidence>
<dbReference type="Gene3D" id="1.10.10.10">
    <property type="entry name" value="Winged helix-like DNA-binding domain superfamily/Winged helix DNA-binding domain"/>
    <property type="match status" value="1"/>
</dbReference>
<dbReference type="Pfam" id="PF07729">
    <property type="entry name" value="FCD"/>
    <property type="match status" value="1"/>
</dbReference>
<name>A0A7J5B2G4_9MICO</name>
<dbReference type="InterPro" id="IPR008920">
    <property type="entry name" value="TF_FadR/GntR_C"/>
</dbReference>
<evidence type="ECO:0000259" key="4">
    <source>
        <dbReference type="PROSITE" id="PS50949"/>
    </source>
</evidence>